<proteinExistence type="predicted"/>
<protein>
    <submittedName>
        <fullName evidence="1">Uncharacterized protein</fullName>
    </submittedName>
</protein>
<dbReference type="EMBL" id="LR796361">
    <property type="protein sequence ID" value="CAB4139008.1"/>
    <property type="molecule type" value="Genomic_DNA"/>
</dbReference>
<dbReference type="InterPro" id="IPR045468">
    <property type="entry name" value="DUF6496"/>
</dbReference>
<dbReference type="Pfam" id="PF20106">
    <property type="entry name" value="DUF6496"/>
    <property type="match status" value="1"/>
</dbReference>
<sequence>MMQKTKAQKKISKVMKEFKRGELNVGKSPKKVKSQKQAIAIALSQAGISKRKK</sequence>
<organism evidence="1">
    <name type="scientific">uncultured Caudovirales phage</name>
    <dbReference type="NCBI Taxonomy" id="2100421"/>
    <lineage>
        <taxon>Viruses</taxon>
        <taxon>Duplodnaviria</taxon>
        <taxon>Heunggongvirae</taxon>
        <taxon>Uroviricota</taxon>
        <taxon>Caudoviricetes</taxon>
        <taxon>Peduoviridae</taxon>
        <taxon>Maltschvirus</taxon>
        <taxon>Maltschvirus maltsch</taxon>
    </lineage>
</organism>
<gene>
    <name evidence="1" type="ORF">UFOVP342_4</name>
</gene>
<evidence type="ECO:0000313" key="1">
    <source>
        <dbReference type="EMBL" id="CAB4139008.1"/>
    </source>
</evidence>
<accession>A0A6J5LWY1</accession>
<reference evidence="1" key="1">
    <citation type="submission" date="2020-04" db="EMBL/GenBank/DDBJ databases">
        <authorList>
            <person name="Chiriac C."/>
            <person name="Salcher M."/>
            <person name="Ghai R."/>
            <person name="Kavagutti S V."/>
        </authorList>
    </citation>
    <scope>NUCLEOTIDE SEQUENCE</scope>
</reference>
<name>A0A6J5LWY1_9CAUD</name>